<organism evidence="1 2">
    <name type="scientific">Roseibium litorale</name>
    <dbReference type="NCBI Taxonomy" id="2803841"/>
    <lineage>
        <taxon>Bacteria</taxon>
        <taxon>Pseudomonadati</taxon>
        <taxon>Pseudomonadota</taxon>
        <taxon>Alphaproteobacteria</taxon>
        <taxon>Hyphomicrobiales</taxon>
        <taxon>Stappiaceae</taxon>
        <taxon>Roseibium</taxon>
    </lineage>
</organism>
<dbReference type="RefSeq" id="WP_192148799.1">
    <property type="nucleotide sequence ID" value="NZ_JACYXI010000008.1"/>
</dbReference>
<proteinExistence type="predicted"/>
<protein>
    <submittedName>
        <fullName evidence="1">Uncharacterized protein</fullName>
    </submittedName>
</protein>
<dbReference type="Proteomes" id="UP000632063">
    <property type="component" value="Unassembled WGS sequence"/>
</dbReference>
<reference evidence="2" key="1">
    <citation type="submission" date="2020-09" db="EMBL/GenBank/DDBJ databases">
        <title>The genome sequence of strain Labrenzia suaedae 4C16A.</title>
        <authorList>
            <person name="Liu Y."/>
        </authorList>
    </citation>
    <scope>NUCLEOTIDE SEQUENCE [LARGE SCALE GENOMIC DNA]</scope>
    <source>
        <strain evidence="2">4C16A</strain>
    </source>
</reference>
<evidence type="ECO:0000313" key="2">
    <source>
        <dbReference type="Proteomes" id="UP000632063"/>
    </source>
</evidence>
<comment type="caution">
    <text evidence="1">The sequence shown here is derived from an EMBL/GenBank/DDBJ whole genome shotgun (WGS) entry which is preliminary data.</text>
</comment>
<gene>
    <name evidence="1" type="ORF">IG616_14120</name>
</gene>
<keyword evidence="2" id="KW-1185">Reference proteome</keyword>
<name>A0ABR9CQX3_9HYPH</name>
<accession>A0ABR9CQX3</accession>
<sequence>MANKAAENLDPGTEAVKDPWWPDFRVKSVESSVWQIAVISRKGFEWARSKASFELSSGRSEVTTTDLTSLNHLISNARDNGLRVEYVGPFQVFRL</sequence>
<reference evidence="1 2" key="2">
    <citation type="journal article" date="2021" name="Int. J. Syst. Evol. Microbiol.">
        <title>Roseibium litorale sp. nov., isolated from a tidal flat sediment and proposal for the reclassification of Labrenzia polysiphoniae as Roseibium polysiphoniae comb. nov.</title>
        <authorList>
            <person name="Liu Y."/>
            <person name="Pei T."/>
            <person name="Du J."/>
            <person name="Chao M."/>
            <person name="Deng M.R."/>
            <person name="Zhu H."/>
        </authorList>
    </citation>
    <scope>NUCLEOTIDE SEQUENCE [LARGE SCALE GENOMIC DNA]</scope>
    <source>
        <strain evidence="1 2">4C16A</strain>
    </source>
</reference>
<evidence type="ECO:0000313" key="1">
    <source>
        <dbReference type="EMBL" id="MBD8892677.1"/>
    </source>
</evidence>
<dbReference type="EMBL" id="JACYXI010000008">
    <property type="protein sequence ID" value="MBD8892677.1"/>
    <property type="molecule type" value="Genomic_DNA"/>
</dbReference>